<dbReference type="Proteomes" id="UP000035680">
    <property type="component" value="Unassembled WGS sequence"/>
</dbReference>
<dbReference type="SMART" id="SM00239">
    <property type="entry name" value="C2"/>
    <property type="match status" value="3"/>
</dbReference>
<feature type="domain" description="C2" evidence="5">
    <location>
        <begin position="546"/>
        <end position="663"/>
    </location>
</feature>
<keyword evidence="2" id="KW-0106">Calcium</keyword>
<feature type="domain" description="C2" evidence="5">
    <location>
        <begin position="393"/>
        <end position="508"/>
    </location>
</feature>
<dbReference type="GO" id="GO:0005509">
    <property type="term" value="F:calcium ion binding"/>
    <property type="evidence" value="ECO:0007669"/>
    <property type="project" value="TreeGrafter"/>
</dbReference>
<dbReference type="WBParaSite" id="SVE_0316400.1">
    <property type="protein sequence ID" value="SVE_0316400.1"/>
    <property type="gene ID" value="SVE_0316400"/>
</dbReference>
<dbReference type="InterPro" id="IPR035892">
    <property type="entry name" value="C2_domain_sf"/>
</dbReference>
<dbReference type="PROSITE" id="PS50004">
    <property type="entry name" value="C2"/>
    <property type="match status" value="3"/>
</dbReference>
<evidence type="ECO:0000256" key="4">
    <source>
        <dbReference type="SAM" id="Phobius"/>
    </source>
</evidence>
<organism evidence="6 7">
    <name type="scientific">Strongyloides venezuelensis</name>
    <name type="common">Threadworm</name>
    <dbReference type="NCBI Taxonomy" id="75913"/>
    <lineage>
        <taxon>Eukaryota</taxon>
        <taxon>Metazoa</taxon>
        <taxon>Ecdysozoa</taxon>
        <taxon>Nematoda</taxon>
        <taxon>Chromadorea</taxon>
        <taxon>Rhabditida</taxon>
        <taxon>Tylenchina</taxon>
        <taxon>Panagrolaimomorpha</taxon>
        <taxon>Strongyloidoidea</taxon>
        <taxon>Strongyloididae</taxon>
        <taxon>Strongyloides</taxon>
    </lineage>
</organism>
<dbReference type="PANTHER" id="PTHR45911">
    <property type="entry name" value="C2 DOMAIN-CONTAINING PROTEIN"/>
    <property type="match status" value="1"/>
</dbReference>
<sequence length="953" mass="110436">MSLSRNKSRTTTTNSSTSSFSPSTSPSSSRSQSYSPSKWRKRTKNKYDNFWCLSLPTIDSMQGFEEDTHKTVSDNISRVQINNGQLSRNNTLNISCNTAEIKDYLIKFPNPSSSSMIPPKSKINYKKDNDNRKRKWFSTGNLFHPKSTNNEIIDGHVFSPRTVIKNMKKAFTISRRSKEKKNNFIKDINCLVVDKSITSEDYNNEPKFAVNSLANNEEEITNNGREDNIKSEQEVSTYIPFDDEEVYVTFRLTITLRSGINLAKRDACGSSDPYIKFRFKQKLIYKSSVMYKNLNPTWDDEFSFLIQDPTEKLYVDCYDYDRFMTDDYMGGCVINLSYFNLSQNYDLKLELVDKNNPNICEELGYLTLSIKIDPLTKKEKDIFLGKAIRGVLTKDKPQMRIGKNQQIWNSVLNIVLVRATLNSLSLQTPCGRPSPYVKFRLGNEKYKSKVMGQTFEPQWLEQFDLHIFNEEDHDLEMSIIDKSTNTILGNTSLRLSEIIKEQTNEMWIELDDEKGALLLLVSISGSSVSSRSFDKDDEMDMERNEKINQYKISKTFDDIYDIGVLTVKVFKATNLAALDLNGKSDPFVVVELGNARLQTHTVYKTLNPQWNKLFTFNIKDIHSIVYFTLYDEDPNKKTEFLGKVGIPLLSIKNCSKRWYGLKDVSLKQRVKGEIYLEMDVIWNPIRGAIRTFNPKERKLIEGQRKFQKSKLMRDVNILKNYYRILTEISDITTSIFNWENYIKSFVAMISFIVIIYYIEPFHLPLIFLVIMLKNYMHIKVRKSNSFYGNLFTTSNYSIPNSRNNSLIRQDTSDADIDNQEINNSPGRRQKENVVTTWKNTVFSLGDNLILVQEAIHYIVSLIERINNTLNYSVPYLSILATGALGIITIILYFIPIRWIVMILGINKFTKKLRNPHYIPNNELLDFLSRVPSDTEKDMFSEFVINRHQSDGKK</sequence>
<dbReference type="PANTHER" id="PTHR45911:SF4">
    <property type="entry name" value="MULTIPLE C2 AND TRANSMEMBRANE DOMAIN-CONTAINING PROTEIN"/>
    <property type="match status" value="1"/>
</dbReference>
<evidence type="ECO:0000256" key="2">
    <source>
        <dbReference type="ARBA" id="ARBA00022837"/>
    </source>
</evidence>
<accession>A0A0K0F2Y4</accession>
<feature type="transmembrane region" description="Helical" evidence="4">
    <location>
        <begin position="873"/>
        <end position="894"/>
    </location>
</feature>
<evidence type="ECO:0000256" key="3">
    <source>
        <dbReference type="SAM" id="MobiDB-lite"/>
    </source>
</evidence>
<evidence type="ECO:0000313" key="7">
    <source>
        <dbReference type="WBParaSite" id="SVE_0316400.1"/>
    </source>
</evidence>
<feature type="transmembrane region" description="Helical" evidence="4">
    <location>
        <begin position="745"/>
        <end position="772"/>
    </location>
</feature>
<dbReference type="FunFam" id="2.60.40.150:FF:000167">
    <property type="entry name" value="Multiple C2 domains, transmembrane 2a"/>
    <property type="match status" value="1"/>
</dbReference>
<dbReference type="InterPro" id="IPR000008">
    <property type="entry name" value="C2_dom"/>
</dbReference>
<keyword evidence="4" id="KW-0812">Transmembrane</keyword>
<dbReference type="STRING" id="75913.A0A0K0F2Y4"/>
<reference evidence="7" key="2">
    <citation type="submission" date="2015-08" db="UniProtKB">
        <authorList>
            <consortium name="WormBaseParasite"/>
        </authorList>
    </citation>
    <scope>IDENTIFICATION</scope>
</reference>
<feature type="region of interest" description="Disordered" evidence="3">
    <location>
        <begin position="1"/>
        <end position="39"/>
    </location>
</feature>
<proteinExistence type="predicted"/>
<dbReference type="CDD" id="cd08377">
    <property type="entry name" value="C2C_MCTP_PRT"/>
    <property type="match status" value="1"/>
</dbReference>
<keyword evidence="1" id="KW-0479">Metal-binding</keyword>
<protein>
    <submittedName>
        <fullName evidence="7">Multiple C2 and transmembrane domain-containing protein 1</fullName>
    </submittedName>
</protein>
<dbReference type="Gene3D" id="2.60.40.150">
    <property type="entry name" value="C2 domain"/>
    <property type="match status" value="3"/>
</dbReference>
<keyword evidence="4" id="KW-1133">Transmembrane helix</keyword>
<name>A0A0K0F2Y4_STRVS</name>
<evidence type="ECO:0000259" key="5">
    <source>
        <dbReference type="PROSITE" id="PS50004"/>
    </source>
</evidence>
<keyword evidence="4" id="KW-0472">Membrane</keyword>
<feature type="domain" description="C2" evidence="5">
    <location>
        <begin position="232"/>
        <end position="349"/>
    </location>
</feature>
<feature type="compositionally biased region" description="Low complexity" evidence="3">
    <location>
        <begin position="1"/>
        <end position="37"/>
    </location>
</feature>
<dbReference type="GO" id="GO:0030672">
    <property type="term" value="C:synaptic vesicle membrane"/>
    <property type="evidence" value="ECO:0007669"/>
    <property type="project" value="TreeGrafter"/>
</dbReference>
<evidence type="ECO:0000313" key="6">
    <source>
        <dbReference type="Proteomes" id="UP000035680"/>
    </source>
</evidence>
<dbReference type="SUPFAM" id="SSF49562">
    <property type="entry name" value="C2 domain (Calcium/lipid-binding domain, CaLB)"/>
    <property type="match status" value="3"/>
</dbReference>
<dbReference type="Pfam" id="PF00168">
    <property type="entry name" value="C2"/>
    <property type="match status" value="3"/>
</dbReference>
<evidence type="ECO:0000256" key="1">
    <source>
        <dbReference type="ARBA" id="ARBA00022723"/>
    </source>
</evidence>
<reference evidence="6" key="1">
    <citation type="submission" date="2014-07" db="EMBL/GenBank/DDBJ databases">
        <authorList>
            <person name="Martin A.A"/>
            <person name="De Silva N."/>
        </authorList>
    </citation>
    <scope>NUCLEOTIDE SEQUENCE</scope>
</reference>
<dbReference type="AlphaFoldDB" id="A0A0K0F2Y4"/>
<dbReference type="GO" id="GO:0046928">
    <property type="term" value="P:regulation of neurotransmitter secretion"/>
    <property type="evidence" value="ECO:0007669"/>
    <property type="project" value="TreeGrafter"/>
</dbReference>
<keyword evidence="6" id="KW-1185">Reference proteome</keyword>